<dbReference type="EMBL" id="FXAU01000001">
    <property type="protein sequence ID" value="SMG06359.1"/>
    <property type="molecule type" value="Genomic_DNA"/>
</dbReference>
<sequence>MRFALIDNNRTEAQPKLNGLCCCCSKPVIAKCGTRKIWHWAHKSKTDCDNWWEPETEWHRTWKNNYPSDWQEISLFDNGTKEKHIADVRTAHSLVIEFQHSNINPQERTAREQFYKNMVWIVDGTRLKRDYPRFLKEWKRDGISEVHQTEKSGIFEVCFPEFCFPEAWLKSSVPVIFDFRGNSSIDDTEDLRNNLYCLFPQVGRHAKVAEISRKAFLNTTTNGEWTLRVQEFINEFRKQDQIKERENRQTLYSSNRGIYSWRGIPIIGYRKRRRRL</sequence>
<evidence type="ECO:0000313" key="4">
    <source>
        <dbReference type="Proteomes" id="UP000192980"/>
    </source>
</evidence>
<keyword evidence="4" id="KW-1185">Reference proteome</keyword>
<gene>
    <name evidence="3" type="ORF">SAMN05660862_0147</name>
</gene>
<dbReference type="Pfam" id="PF06054">
    <property type="entry name" value="CoiA_nuc"/>
    <property type="match status" value="1"/>
</dbReference>
<dbReference type="Proteomes" id="UP000192980">
    <property type="component" value="Unassembled WGS sequence"/>
</dbReference>
<dbReference type="STRING" id="561061.SAMN05660862_0147"/>
<accession>A0A1X7HY43</accession>
<feature type="domain" description="Competence protein CoiA-like N-terminal" evidence="2">
    <location>
        <begin position="20"/>
        <end position="49"/>
    </location>
</feature>
<dbReference type="OrthoDB" id="4212451at2"/>
<dbReference type="InterPro" id="IPR010330">
    <property type="entry name" value="CoiA_nuc"/>
</dbReference>
<evidence type="ECO:0000259" key="1">
    <source>
        <dbReference type="Pfam" id="PF06054"/>
    </source>
</evidence>
<proteinExistence type="predicted"/>
<dbReference type="AlphaFoldDB" id="A0A1X7HY43"/>
<protein>
    <submittedName>
        <fullName evidence="3">Competence protein CoiA-like family protein</fullName>
    </submittedName>
</protein>
<dbReference type="Pfam" id="PF25164">
    <property type="entry name" value="CoiA_N"/>
    <property type="match status" value="1"/>
</dbReference>
<reference evidence="3 4" key="1">
    <citation type="submission" date="2017-04" db="EMBL/GenBank/DDBJ databases">
        <authorList>
            <person name="Afonso C.L."/>
            <person name="Miller P.J."/>
            <person name="Scott M.A."/>
            <person name="Spackman E."/>
            <person name="Goraichik I."/>
            <person name="Dimitrov K.M."/>
            <person name="Suarez D.L."/>
            <person name="Swayne D.E."/>
        </authorList>
    </citation>
    <scope>NUCLEOTIDE SEQUENCE [LARGE SCALE GENOMIC DNA]</scope>
    <source>
        <strain evidence="3 4">DSM 22418</strain>
    </source>
</reference>
<name>A0A1X7HY43_9SPHI</name>
<organism evidence="3 4">
    <name type="scientific">Sphingobacterium psychroaquaticum</name>
    <dbReference type="NCBI Taxonomy" id="561061"/>
    <lineage>
        <taxon>Bacteria</taxon>
        <taxon>Pseudomonadati</taxon>
        <taxon>Bacteroidota</taxon>
        <taxon>Sphingobacteriia</taxon>
        <taxon>Sphingobacteriales</taxon>
        <taxon>Sphingobacteriaceae</taxon>
        <taxon>Sphingobacterium</taxon>
    </lineage>
</organism>
<feature type="domain" description="Competence protein CoiA nuclease-like" evidence="1">
    <location>
        <begin position="92"/>
        <end position="134"/>
    </location>
</feature>
<dbReference type="InterPro" id="IPR057253">
    <property type="entry name" value="CoiA-like_N"/>
</dbReference>
<evidence type="ECO:0000259" key="2">
    <source>
        <dbReference type="Pfam" id="PF25164"/>
    </source>
</evidence>
<dbReference type="RefSeq" id="WP_058699740.1">
    <property type="nucleotide sequence ID" value="NZ_FXAU01000001.1"/>
</dbReference>
<evidence type="ECO:0000313" key="3">
    <source>
        <dbReference type="EMBL" id="SMG06359.1"/>
    </source>
</evidence>